<protein>
    <submittedName>
        <fullName evidence="3">Short chain dehydrogenase</fullName>
    </submittedName>
</protein>
<comment type="similarity">
    <text evidence="1">Belongs to the short-chain dehydrogenases/reductases (SDR) family.</text>
</comment>
<dbReference type="CDD" id="cd11731">
    <property type="entry name" value="Lin1944_like_SDR_c"/>
    <property type="match status" value="1"/>
</dbReference>
<dbReference type="Pfam" id="PF13561">
    <property type="entry name" value="adh_short_C2"/>
    <property type="match status" value="1"/>
</dbReference>
<gene>
    <name evidence="3" type="ORF">H8K32_15335</name>
</gene>
<keyword evidence="2" id="KW-0560">Oxidoreductase</keyword>
<name>A0A923HKQ7_9BURK</name>
<keyword evidence="4" id="KW-1185">Reference proteome</keyword>
<dbReference type="PANTHER" id="PTHR43477">
    <property type="entry name" value="DIHYDROANTICAPSIN 7-DEHYDROGENASE"/>
    <property type="match status" value="1"/>
</dbReference>
<dbReference type="PRINTS" id="PR00081">
    <property type="entry name" value="GDHRDH"/>
</dbReference>
<dbReference type="GO" id="GO:0016491">
    <property type="term" value="F:oxidoreductase activity"/>
    <property type="evidence" value="ECO:0007669"/>
    <property type="project" value="UniProtKB-KW"/>
</dbReference>
<evidence type="ECO:0000256" key="2">
    <source>
        <dbReference type="ARBA" id="ARBA00023002"/>
    </source>
</evidence>
<organism evidence="3 4">
    <name type="scientific">Undibacterium jejuense</name>
    <dbReference type="NCBI Taxonomy" id="1344949"/>
    <lineage>
        <taxon>Bacteria</taxon>
        <taxon>Pseudomonadati</taxon>
        <taxon>Pseudomonadota</taxon>
        <taxon>Betaproteobacteria</taxon>
        <taxon>Burkholderiales</taxon>
        <taxon>Oxalobacteraceae</taxon>
        <taxon>Undibacterium</taxon>
    </lineage>
</organism>
<dbReference type="RefSeq" id="WP_186913427.1">
    <property type="nucleotide sequence ID" value="NZ_JACOFV010000015.1"/>
</dbReference>
<reference evidence="3" key="1">
    <citation type="submission" date="2020-08" db="EMBL/GenBank/DDBJ databases">
        <title>Novel species isolated from subtropical streams in China.</title>
        <authorList>
            <person name="Lu H."/>
        </authorList>
    </citation>
    <scope>NUCLEOTIDE SEQUENCE</scope>
    <source>
        <strain evidence="3">KACC 12607</strain>
    </source>
</reference>
<accession>A0A923HKQ7</accession>
<evidence type="ECO:0000313" key="4">
    <source>
        <dbReference type="Proteomes" id="UP000634011"/>
    </source>
</evidence>
<evidence type="ECO:0000313" key="3">
    <source>
        <dbReference type="EMBL" id="MBC3863477.1"/>
    </source>
</evidence>
<sequence length="200" mass="21203">MKKIILIGANGTIGKSIAAELSKRHEIIGVGTHSGEYQADISDLSQVRALFEKTGKVDAVVVAAGAVHFAPLAEFSPEKYYLGIHSKLMGQVNVTLVAQEMLNDGGSITLTSGILTQEPIVGGSGASLANAGVEGFVRGAAIELKRGLRINVVSPNVLEESMDVYGDFFRGFEPVPARRVALAYSRSVEGAQTGQIYQVW</sequence>
<dbReference type="SUPFAM" id="SSF51735">
    <property type="entry name" value="NAD(P)-binding Rossmann-fold domains"/>
    <property type="match status" value="1"/>
</dbReference>
<evidence type="ECO:0000256" key="1">
    <source>
        <dbReference type="ARBA" id="ARBA00006484"/>
    </source>
</evidence>
<dbReference type="AlphaFoldDB" id="A0A923HKQ7"/>
<dbReference type="Proteomes" id="UP000634011">
    <property type="component" value="Unassembled WGS sequence"/>
</dbReference>
<dbReference type="Gene3D" id="3.40.50.720">
    <property type="entry name" value="NAD(P)-binding Rossmann-like Domain"/>
    <property type="match status" value="1"/>
</dbReference>
<comment type="caution">
    <text evidence="3">The sequence shown here is derived from an EMBL/GenBank/DDBJ whole genome shotgun (WGS) entry which is preliminary data.</text>
</comment>
<dbReference type="EMBL" id="JACOFV010000015">
    <property type="protein sequence ID" value="MBC3863477.1"/>
    <property type="molecule type" value="Genomic_DNA"/>
</dbReference>
<dbReference type="InterPro" id="IPR002347">
    <property type="entry name" value="SDR_fam"/>
</dbReference>
<dbReference type="PANTHER" id="PTHR43477:SF1">
    <property type="entry name" value="DIHYDROANTICAPSIN 7-DEHYDROGENASE"/>
    <property type="match status" value="1"/>
</dbReference>
<dbReference type="InterPro" id="IPR051122">
    <property type="entry name" value="SDR_DHRS6-like"/>
</dbReference>
<proteinExistence type="inferred from homology"/>
<dbReference type="InterPro" id="IPR036291">
    <property type="entry name" value="NAD(P)-bd_dom_sf"/>
</dbReference>
<dbReference type="NCBIfam" id="NF005754">
    <property type="entry name" value="PRK07578.1"/>
    <property type="match status" value="1"/>
</dbReference>